<dbReference type="SMR" id="Q08AB5"/>
<feature type="domain" description="Plastocyanin-like" evidence="10">
    <location>
        <begin position="54"/>
        <end position="153"/>
    </location>
</feature>
<dbReference type="FunFam" id="2.60.40.420:FF:000045">
    <property type="entry name" value="Laccase 2"/>
    <property type="match status" value="1"/>
</dbReference>
<name>Q08AB5_COPC7</name>
<comment type="similarity">
    <text evidence="1">Belongs to the multicopper oxidase family.</text>
</comment>
<dbReference type="GO" id="GO:0052716">
    <property type="term" value="F:hydroquinone:oxygen oxidoreductase activity"/>
    <property type="evidence" value="ECO:0007669"/>
    <property type="project" value="UniProtKB-EC"/>
</dbReference>
<proteinExistence type="inferred from homology"/>
<keyword evidence="3 11" id="KW-0560">Oxidoreductase</keyword>
<organism evidence="11">
    <name type="scientific">Coprinopsis cinerea (strain Okayama-7 / 130 / ATCC MYA-4618 / FGSC 9003)</name>
    <name type="common">Inky cap fungus</name>
    <name type="synonym">Hormographiella aspergillata</name>
    <dbReference type="NCBI Taxonomy" id="240176"/>
    <lineage>
        <taxon>Eukaryota</taxon>
        <taxon>Fungi</taxon>
        <taxon>Dikarya</taxon>
        <taxon>Basidiomycota</taxon>
        <taxon>Agaricomycotina</taxon>
        <taxon>Agaricomycetes</taxon>
        <taxon>Agaricomycetidae</taxon>
        <taxon>Agaricales</taxon>
        <taxon>Agaricineae</taxon>
        <taxon>Psathyrellaceae</taxon>
        <taxon>Coprinopsis</taxon>
    </lineage>
</organism>
<evidence type="ECO:0000313" key="11">
    <source>
        <dbReference type="EMBL" id="DAA04517.1"/>
    </source>
</evidence>
<keyword evidence="7" id="KW-0732">Signal</keyword>
<evidence type="ECO:0000256" key="3">
    <source>
        <dbReference type="ARBA" id="ARBA00023002"/>
    </source>
</evidence>
<dbReference type="GO" id="GO:0005507">
    <property type="term" value="F:copper ion binding"/>
    <property type="evidence" value="ECO:0007669"/>
    <property type="project" value="InterPro"/>
</dbReference>
<accession>Q08AB5</accession>
<evidence type="ECO:0000256" key="2">
    <source>
        <dbReference type="ARBA" id="ARBA00022723"/>
    </source>
</evidence>
<sequence length="517" mass="56716">MILLTFSLLILLSLPAALAGFGSSGDLIVGNRFISPDGFSRSAVLAGSSVSGLTFPGPIITGTRGGRFHLNVVNELIDPAMLRTTSIHWHGLFQRGSQWADGPAGVTQCPIVPGSSFLYQFQVPDQAGTFWYHSHHQTQYCDGLRGAFVLYDPHDPHHQLYDIDDESTIITLADWYHTPTLSAGALPIFNSTLINGKGRFAGGPPVDLAVIHVERNRRYRFRLISMSCDPNYIFSIDGHTLTVIEVDGVNVQPHTVDSIQIFAAQRVSFVLNANRPIDNYWIRADPNFGNTGFAGGINSAVLRYHGAEPADPVTERLPFSSPFREFDLRPLFPEPVPGRPEVGGADININLEIGFDSQSTRFSVNNATMIQPTVPVLLQILSGARTPQELMPPGSIYTLPRNRVVELSIPGGSAGSPHPVHFHGHTFHVIRSAGSSEYNYFDPIQRDVVSIGEATDNVTIRFVTDNAGPWILHCHIDFHRALGFAVVFAEDAERVAALEPPPAWHELCPKYEAFGEQ</sequence>
<evidence type="ECO:0000256" key="6">
    <source>
        <dbReference type="ARBA" id="ARBA00023180"/>
    </source>
</evidence>
<dbReference type="EMBL" id="BK004122">
    <property type="protein sequence ID" value="DAA04517.1"/>
    <property type="molecule type" value="Genomic_DNA"/>
</dbReference>
<dbReference type="InterPro" id="IPR045087">
    <property type="entry name" value="Cu-oxidase_fam"/>
</dbReference>
<evidence type="ECO:0000256" key="7">
    <source>
        <dbReference type="SAM" id="SignalP"/>
    </source>
</evidence>
<dbReference type="InterPro" id="IPR011706">
    <property type="entry name" value="Cu-oxidase_C"/>
</dbReference>
<dbReference type="Pfam" id="PF00394">
    <property type="entry name" value="Cu-oxidase"/>
    <property type="match status" value="1"/>
</dbReference>
<feature type="domain" description="Plastocyanin-like" evidence="8">
    <location>
        <begin position="166"/>
        <end position="307"/>
    </location>
</feature>
<evidence type="ECO:0000259" key="8">
    <source>
        <dbReference type="Pfam" id="PF00394"/>
    </source>
</evidence>
<feature type="domain" description="Plastocyanin-like" evidence="9">
    <location>
        <begin position="371"/>
        <end position="492"/>
    </location>
</feature>
<dbReference type="InterPro" id="IPR033138">
    <property type="entry name" value="Cu_oxidase_CS"/>
</dbReference>
<dbReference type="AlphaFoldDB" id="Q08AB5"/>
<dbReference type="CDD" id="cd13903">
    <property type="entry name" value="CuRO_3_Tv-LCC_like"/>
    <property type="match status" value="1"/>
</dbReference>
<reference evidence="11" key="1">
    <citation type="journal article" date="2006" name="Curr. Genet.">
        <title>The laccase multi-gene family in Coprinopsis cinerea has seventeen different members that divide into two distinct subfamilies.</title>
        <authorList>
            <person name="Kilaru S."/>
            <person name="Hoegger P.J."/>
            <person name="Kues U."/>
        </authorList>
    </citation>
    <scope>NUCLEOTIDE SEQUENCE</scope>
    <source>
        <strain evidence="11">Okayama7#130</strain>
    </source>
</reference>
<dbReference type="Pfam" id="PF07731">
    <property type="entry name" value="Cu-oxidase_2"/>
    <property type="match status" value="1"/>
</dbReference>
<evidence type="ECO:0000256" key="4">
    <source>
        <dbReference type="ARBA" id="ARBA00023008"/>
    </source>
</evidence>
<evidence type="ECO:0000259" key="9">
    <source>
        <dbReference type="Pfam" id="PF07731"/>
    </source>
</evidence>
<dbReference type="EC" id="1.10.3.2" evidence="11"/>
<evidence type="ECO:0000259" key="10">
    <source>
        <dbReference type="Pfam" id="PF07732"/>
    </source>
</evidence>
<dbReference type="Pfam" id="PF07732">
    <property type="entry name" value="Cu-oxidase_3"/>
    <property type="match status" value="1"/>
</dbReference>
<keyword evidence="5" id="KW-1015">Disulfide bond</keyword>
<dbReference type="Gene3D" id="2.60.40.420">
    <property type="entry name" value="Cupredoxins - blue copper proteins"/>
    <property type="match status" value="3"/>
</dbReference>
<dbReference type="InterPro" id="IPR011707">
    <property type="entry name" value="Cu-oxidase-like_N"/>
</dbReference>
<dbReference type="InterPro" id="IPR001117">
    <property type="entry name" value="Cu-oxidase_2nd"/>
</dbReference>
<keyword evidence="2" id="KW-0479">Metal-binding</keyword>
<gene>
    <name evidence="11" type="primary">lcc12</name>
</gene>
<feature type="signal peptide" evidence="7">
    <location>
        <begin position="1"/>
        <end position="19"/>
    </location>
</feature>
<keyword evidence="4" id="KW-0186">Copper</keyword>
<dbReference type="InterPro" id="IPR008972">
    <property type="entry name" value="Cupredoxin"/>
</dbReference>
<dbReference type="PANTHER" id="PTHR11709:SF511">
    <property type="entry name" value="LACCASE"/>
    <property type="match status" value="1"/>
</dbReference>
<dbReference type="SUPFAM" id="SSF49503">
    <property type="entry name" value="Cupredoxins"/>
    <property type="match status" value="3"/>
</dbReference>
<protein>
    <submittedName>
        <fullName evidence="11">Laccase 12</fullName>
        <ecNumber evidence="11">1.10.3.2</ecNumber>
    </submittedName>
</protein>
<evidence type="ECO:0000256" key="5">
    <source>
        <dbReference type="ARBA" id="ARBA00023157"/>
    </source>
</evidence>
<dbReference type="PANTHER" id="PTHR11709">
    <property type="entry name" value="MULTI-COPPER OXIDASE"/>
    <property type="match status" value="1"/>
</dbReference>
<dbReference type="PROSITE" id="PS00079">
    <property type="entry name" value="MULTICOPPER_OXIDASE1"/>
    <property type="match status" value="1"/>
</dbReference>
<feature type="chain" id="PRO_5004166464" evidence="7">
    <location>
        <begin position="20"/>
        <end position="517"/>
    </location>
</feature>
<evidence type="ECO:0000256" key="1">
    <source>
        <dbReference type="ARBA" id="ARBA00010609"/>
    </source>
</evidence>
<keyword evidence="6" id="KW-0325">Glycoprotein</keyword>